<evidence type="ECO:0000259" key="7">
    <source>
        <dbReference type="Pfam" id="PF10566"/>
    </source>
</evidence>
<dbReference type="STRING" id="332999.SAMN04488511_102256"/>
<proteinExistence type="predicted"/>
<keyword evidence="4" id="KW-0106">Calcium</keyword>
<dbReference type="PANTHER" id="PTHR35803:SF2">
    <property type="entry name" value="RETAINING ALPHA-GALACTOSIDASE"/>
    <property type="match status" value="1"/>
</dbReference>
<dbReference type="InterPro" id="IPR017853">
    <property type="entry name" value="GH"/>
</dbReference>
<dbReference type="AlphaFoldDB" id="A0A1I0SNQ1"/>
<keyword evidence="5" id="KW-0326">Glycosidase</keyword>
<evidence type="ECO:0000256" key="1">
    <source>
        <dbReference type="ARBA" id="ARBA00001913"/>
    </source>
</evidence>
<dbReference type="InterPro" id="IPR014718">
    <property type="entry name" value="GH-type_carb-bd"/>
</dbReference>
<dbReference type="Gene3D" id="3.20.20.70">
    <property type="entry name" value="Aldolase class I"/>
    <property type="match status" value="1"/>
</dbReference>
<evidence type="ECO:0000256" key="3">
    <source>
        <dbReference type="ARBA" id="ARBA00022801"/>
    </source>
</evidence>
<comment type="cofactor">
    <cofactor evidence="1">
        <name>Ca(2+)</name>
        <dbReference type="ChEBI" id="CHEBI:29108"/>
    </cofactor>
</comment>
<dbReference type="InterPro" id="IPR029486">
    <property type="entry name" value="GH97_N"/>
</dbReference>
<protein>
    <submittedName>
        <fullName evidence="10">Alpha-glucosidase</fullName>
    </submittedName>
</protein>
<evidence type="ECO:0000259" key="8">
    <source>
        <dbReference type="Pfam" id="PF14508"/>
    </source>
</evidence>
<keyword evidence="3" id="KW-0378">Hydrolase</keyword>
<dbReference type="OrthoDB" id="57532at2"/>
<dbReference type="InterPro" id="IPR029483">
    <property type="entry name" value="GH97_C"/>
</dbReference>
<keyword evidence="6" id="KW-0732">Signal</keyword>
<evidence type="ECO:0000256" key="5">
    <source>
        <dbReference type="ARBA" id="ARBA00023295"/>
    </source>
</evidence>
<evidence type="ECO:0000256" key="6">
    <source>
        <dbReference type="SAM" id="SignalP"/>
    </source>
</evidence>
<dbReference type="EMBL" id="FOJM01000002">
    <property type="protein sequence ID" value="SFA41154.1"/>
    <property type="molecule type" value="Genomic_DNA"/>
</dbReference>
<keyword evidence="11" id="KW-1185">Reference proteome</keyword>
<dbReference type="Pfam" id="PF14509">
    <property type="entry name" value="GH97_C"/>
    <property type="match status" value="1"/>
</dbReference>
<dbReference type="Proteomes" id="UP000198836">
    <property type="component" value="Unassembled WGS sequence"/>
</dbReference>
<feature type="domain" description="Glycosyl-hydrolase 97 catalytic" evidence="7">
    <location>
        <begin position="301"/>
        <end position="455"/>
    </location>
</feature>
<feature type="chain" id="PRO_5011772699" evidence="6">
    <location>
        <begin position="20"/>
        <end position="649"/>
    </location>
</feature>
<dbReference type="RefSeq" id="WP_090980473.1">
    <property type="nucleotide sequence ID" value="NZ_FOJM01000002.1"/>
</dbReference>
<dbReference type="InterPro" id="IPR013785">
    <property type="entry name" value="Aldolase_TIM"/>
</dbReference>
<evidence type="ECO:0000256" key="4">
    <source>
        <dbReference type="ARBA" id="ARBA00022837"/>
    </source>
</evidence>
<dbReference type="SUPFAM" id="SSF51445">
    <property type="entry name" value="(Trans)glycosidases"/>
    <property type="match status" value="1"/>
</dbReference>
<dbReference type="InterPro" id="IPR019563">
    <property type="entry name" value="GH97_catalytic"/>
</dbReference>
<dbReference type="Gene3D" id="2.70.98.10">
    <property type="match status" value="1"/>
</dbReference>
<reference evidence="11" key="1">
    <citation type="submission" date="2016-10" db="EMBL/GenBank/DDBJ databases">
        <authorList>
            <person name="Varghese N."/>
            <person name="Submissions S."/>
        </authorList>
    </citation>
    <scope>NUCLEOTIDE SEQUENCE [LARGE SCALE GENOMIC DNA]</scope>
    <source>
        <strain evidence="11">DSM 18130</strain>
    </source>
</reference>
<organism evidence="10 11">
    <name type="scientific">Pedobacter suwonensis</name>
    <dbReference type="NCBI Taxonomy" id="332999"/>
    <lineage>
        <taxon>Bacteria</taxon>
        <taxon>Pseudomonadati</taxon>
        <taxon>Bacteroidota</taxon>
        <taxon>Sphingobacteriia</taxon>
        <taxon>Sphingobacteriales</taxon>
        <taxon>Sphingobacteriaceae</taxon>
        <taxon>Pedobacter</taxon>
    </lineage>
</organism>
<feature type="domain" description="Glycosyl-hydrolase 97 N-terminal" evidence="8">
    <location>
        <begin position="22"/>
        <end position="281"/>
    </location>
</feature>
<evidence type="ECO:0000313" key="10">
    <source>
        <dbReference type="EMBL" id="SFA41154.1"/>
    </source>
</evidence>
<dbReference type="Gene3D" id="2.60.40.1180">
    <property type="entry name" value="Golgi alpha-mannosidase II"/>
    <property type="match status" value="1"/>
</dbReference>
<dbReference type="PANTHER" id="PTHR35803">
    <property type="entry name" value="GLUCAN 1,4-ALPHA-GLUCOSIDASE SUSB-RELATED"/>
    <property type="match status" value="1"/>
</dbReference>
<comment type="subunit">
    <text evidence="2">Monomer.</text>
</comment>
<sequence length="649" mass="73367">MKKIFFLSFLLLSVIIAKGTELSSPDGLIKVKIDLSDRIYYSVYAQGVPLLEQCHLGIDINGLSTDKNLKVGSIKRSRISGELVPVTPMKFSKIAALCNQIVLNFKNGFSVEFRAYNEGIAYRIITSVPGDKNGNVKIIGEDATLKLQEDYLLHLQPAKDFTSNYETGYIHLDAKGWRVTDQMATLPALIDTRKGYKLLFAETDLSDYPCMFLKACDDGVSSTFSKVAEEERQEGDRFVRITKEADYIAQTKGKRSYPWRYLIISKDDRELLESTLPVKLAPKSALKDTDWIKPGQVSWEWWNAASPYGPDVNFVAGFNLETYKYFIDFASKNKVPYIIMDEGWAESVHDPYTPNKKVDLHELIRYGKEKKVDIILWLTWLTVEKNMDLFRKFAEWGIKGVKIDFMDRNDQWMVNYYERVAKEAAKYKIMVDFHGSFTPKGLEHKYPNVISYEGVRGLEQMEGCQPDNTIFLPFMRNVVGPMDFTPGAMINMQPDVYGGKRPNAASVGTRAYQLALFVLFESGVQMLCDNPTLYYKNQDCTDFITQVPVTWDETRALYAVVGEVAVVAKRKGNKWFIGGITNGTGRQLSLDLSFLPKGKSYQLISFSDGINASRQAMDFKKSAQTVQSGAAIPVKLSRNGGYAAIITEL</sequence>
<dbReference type="InterPro" id="IPR052720">
    <property type="entry name" value="Glycosyl_hydrolase_97"/>
</dbReference>
<evidence type="ECO:0000259" key="9">
    <source>
        <dbReference type="Pfam" id="PF14509"/>
    </source>
</evidence>
<dbReference type="Pfam" id="PF10566">
    <property type="entry name" value="Glyco_hydro_97"/>
    <property type="match status" value="1"/>
</dbReference>
<dbReference type="GO" id="GO:0030246">
    <property type="term" value="F:carbohydrate binding"/>
    <property type="evidence" value="ECO:0007669"/>
    <property type="project" value="InterPro"/>
</dbReference>
<evidence type="ECO:0000313" key="11">
    <source>
        <dbReference type="Proteomes" id="UP000198836"/>
    </source>
</evidence>
<dbReference type="InterPro" id="IPR013780">
    <property type="entry name" value="Glyco_hydro_b"/>
</dbReference>
<evidence type="ECO:0000256" key="2">
    <source>
        <dbReference type="ARBA" id="ARBA00011245"/>
    </source>
</evidence>
<gene>
    <name evidence="10" type="ORF">SAMN04488511_102256</name>
</gene>
<accession>A0A1I0SNQ1</accession>
<name>A0A1I0SNQ1_9SPHI</name>
<feature type="domain" description="Glycosyl-hydrolase 97 C-terminal oligomerisation" evidence="9">
    <location>
        <begin position="550"/>
        <end position="646"/>
    </location>
</feature>
<dbReference type="Pfam" id="PF14508">
    <property type="entry name" value="GH97_N"/>
    <property type="match status" value="1"/>
</dbReference>
<feature type="signal peptide" evidence="6">
    <location>
        <begin position="1"/>
        <end position="19"/>
    </location>
</feature>
<dbReference type="GO" id="GO:0016798">
    <property type="term" value="F:hydrolase activity, acting on glycosyl bonds"/>
    <property type="evidence" value="ECO:0007669"/>
    <property type="project" value="UniProtKB-KW"/>
</dbReference>